<organism evidence="2 3">
    <name type="scientific">Xanthomonas sacchari</name>
    <dbReference type="NCBI Taxonomy" id="56458"/>
    <lineage>
        <taxon>Bacteria</taxon>
        <taxon>Pseudomonadati</taxon>
        <taxon>Pseudomonadota</taxon>
        <taxon>Gammaproteobacteria</taxon>
        <taxon>Lysobacterales</taxon>
        <taxon>Lysobacteraceae</taxon>
        <taxon>Xanthomonas</taxon>
    </lineage>
</organism>
<feature type="signal peptide" evidence="1">
    <location>
        <begin position="1"/>
        <end position="19"/>
    </location>
</feature>
<dbReference type="Proteomes" id="UP001164392">
    <property type="component" value="Chromosome"/>
</dbReference>
<keyword evidence="1" id="KW-0732">Signal</keyword>
<evidence type="ECO:0000313" key="3">
    <source>
        <dbReference type="Proteomes" id="UP001164392"/>
    </source>
</evidence>
<dbReference type="PROSITE" id="PS51257">
    <property type="entry name" value="PROKAR_LIPOPROTEIN"/>
    <property type="match status" value="1"/>
</dbReference>
<dbReference type="RefSeq" id="WP_267093581.1">
    <property type="nucleotide sequence ID" value="NZ_CP099534.1"/>
</dbReference>
<dbReference type="AlphaFoldDB" id="A0AA46SW94"/>
<reference evidence="2" key="1">
    <citation type="submission" date="2022-06" db="EMBL/GenBank/DDBJ databases">
        <title>Dynamics of rice microbiomes reveals core vertical transmitted seed endophytes.</title>
        <authorList>
            <person name="Liao K."/>
            <person name="Zhang X."/>
        </authorList>
    </citation>
    <scope>NUCLEOTIDE SEQUENCE</scope>
    <source>
        <strain evidence="2">JR3-14</strain>
    </source>
</reference>
<evidence type="ECO:0000256" key="1">
    <source>
        <dbReference type="SAM" id="SignalP"/>
    </source>
</evidence>
<sequence>MTWRLLCAPVLLALTACGAVDTVKNAYAYSREVAADLEKSVGSKPAVGFDWANGALVQVTVNFQGVPHKPLAQIMQLSKDSVATRFEQAPGGGGVYGAGEVASN</sequence>
<gene>
    <name evidence="2" type="ORF">NG824_04715</name>
</gene>
<dbReference type="EMBL" id="CP099534">
    <property type="protein sequence ID" value="UYK89746.1"/>
    <property type="molecule type" value="Genomic_DNA"/>
</dbReference>
<proteinExistence type="predicted"/>
<accession>A0AA46SW94</accession>
<feature type="chain" id="PRO_5041410156" description="Lipoprotein" evidence="1">
    <location>
        <begin position="20"/>
        <end position="104"/>
    </location>
</feature>
<protein>
    <recommendedName>
        <fullName evidence="4">Lipoprotein</fullName>
    </recommendedName>
</protein>
<evidence type="ECO:0000313" key="2">
    <source>
        <dbReference type="EMBL" id="UYK89746.1"/>
    </source>
</evidence>
<name>A0AA46SW94_9XANT</name>
<evidence type="ECO:0008006" key="4">
    <source>
        <dbReference type="Google" id="ProtNLM"/>
    </source>
</evidence>